<dbReference type="InterPro" id="IPR013320">
    <property type="entry name" value="ConA-like_dom_sf"/>
</dbReference>
<dbReference type="GO" id="GO:0000976">
    <property type="term" value="F:transcription cis-regulatory region binding"/>
    <property type="evidence" value="ECO:0007669"/>
    <property type="project" value="TreeGrafter"/>
</dbReference>
<feature type="compositionally biased region" description="Low complexity" evidence="3">
    <location>
        <begin position="40"/>
        <end position="51"/>
    </location>
</feature>
<dbReference type="InterPro" id="IPR001870">
    <property type="entry name" value="B30.2/SPRY"/>
</dbReference>
<feature type="compositionally biased region" description="Acidic residues" evidence="3">
    <location>
        <begin position="56"/>
        <end position="70"/>
    </location>
</feature>
<dbReference type="EMBL" id="JANAVB010042020">
    <property type="protein sequence ID" value="KAJ6794947.1"/>
    <property type="molecule type" value="Genomic_DNA"/>
</dbReference>
<dbReference type="Gene3D" id="2.60.120.920">
    <property type="match status" value="1"/>
</dbReference>
<accession>A0AAX6DT04</accession>
<dbReference type="PROSITE" id="PS50188">
    <property type="entry name" value="B302_SPRY"/>
    <property type="match status" value="1"/>
</dbReference>
<evidence type="ECO:0000313" key="5">
    <source>
        <dbReference type="EMBL" id="KAJ6794947.1"/>
    </source>
</evidence>
<evidence type="ECO:0000256" key="2">
    <source>
        <dbReference type="ARBA" id="ARBA00023242"/>
    </source>
</evidence>
<dbReference type="AlphaFoldDB" id="A0AAX6DT04"/>
<name>A0AAX6DT04_IRIPA</name>
<keyword evidence="6" id="KW-1185">Reference proteome</keyword>
<dbReference type="GO" id="GO:0048188">
    <property type="term" value="C:Set1C/COMPASS complex"/>
    <property type="evidence" value="ECO:0007669"/>
    <property type="project" value="InterPro"/>
</dbReference>
<feature type="compositionally biased region" description="Basic residues" evidence="3">
    <location>
        <begin position="112"/>
        <end position="121"/>
    </location>
</feature>
<reference evidence="5" key="2">
    <citation type="submission" date="2023-04" db="EMBL/GenBank/DDBJ databases">
        <authorList>
            <person name="Bruccoleri R.E."/>
            <person name="Oakeley E.J."/>
            <person name="Faust A.-M."/>
            <person name="Dessus-Babus S."/>
            <person name="Altorfer M."/>
            <person name="Burckhardt D."/>
            <person name="Oertli M."/>
            <person name="Naumann U."/>
            <person name="Petersen F."/>
            <person name="Wong J."/>
        </authorList>
    </citation>
    <scope>NUCLEOTIDE SEQUENCE</scope>
    <source>
        <strain evidence="5">GSM-AAB239-AS_SAM_17_03QT</strain>
        <tissue evidence="5">Leaf</tissue>
    </source>
</reference>
<feature type="domain" description="B30.2/SPRY" evidence="4">
    <location>
        <begin position="136"/>
        <end position="355"/>
    </location>
</feature>
<dbReference type="InterPro" id="IPR043136">
    <property type="entry name" value="B30.2/SPRY_sf"/>
</dbReference>
<keyword evidence="2" id="KW-0539">Nucleus</keyword>
<dbReference type="Proteomes" id="UP001140949">
    <property type="component" value="Unassembled WGS sequence"/>
</dbReference>
<protein>
    <submittedName>
        <fullName evidence="5">Protein TRAUCO-like</fullName>
    </submittedName>
</protein>
<evidence type="ECO:0000313" key="6">
    <source>
        <dbReference type="Proteomes" id="UP001140949"/>
    </source>
</evidence>
<dbReference type="SUPFAM" id="SSF49899">
    <property type="entry name" value="Concanavalin A-like lectins/glucanases"/>
    <property type="match status" value="1"/>
</dbReference>
<gene>
    <name evidence="5" type="ORF">M6B38_228565</name>
</gene>
<dbReference type="Pfam" id="PF00622">
    <property type="entry name" value="SPRY"/>
    <property type="match status" value="1"/>
</dbReference>
<feature type="region of interest" description="Disordered" evidence="3">
    <location>
        <begin position="361"/>
        <end position="395"/>
    </location>
</feature>
<evidence type="ECO:0000259" key="4">
    <source>
        <dbReference type="PROSITE" id="PS50188"/>
    </source>
</evidence>
<dbReference type="InterPro" id="IPR037353">
    <property type="entry name" value="ASH2"/>
</dbReference>
<dbReference type="InterPro" id="IPR003877">
    <property type="entry name" value="SPRY_dom"/>
</dbReference>
<dbReference type="PANTHER" id="PTHR10598">
    <property type="entry name" value="SET1/ASH2 HISTONE METHYLTRANSFERASE COMPLEX SUBUNIT ASH2"/>
    <property type="match status" value="1"/>
</dbReference>
<dbReference type="FunFam" id="2.60.120.920:FF:000043">
    <property type="entry name" value="Protein TRAUCO"/>
    <property type="match status" value="1"/>
</dbReference>
<comment type="caution">
    <text evidence="5">The sequence shown here is derived from an EMBL/GenBank/DDBJ whole genome shotgun (WGS) entry which is preliminary data.</text>
</comment>
<evidence type="ECO:0000256" key="3">
    <source>
        <dbReference type="SAM" id="MobiDB-lite"/>
    </source>
</evidence>
<dbReference type="PANTHER" id="PTHR10598:SF0">
    <property type="entry name" value="SET1_ASH2 HISTONE METHYLTRANSFERASE COMPLEX SUBUNIT ASH2"/>
    <property type="match status" value="1"/>
</dbReference>
<proteinExistence type="predicted"/>
<comment type="subcellular location">
    <subcellularLocation>
        <location evidence="1">Nucleus</location>
    </subcellularLocation>
</comment>
<sequence>MDDNLHSNYADADADADDHSSDAPTPLPPPNPHHHHHEQTLTLTPSSASASNPIPFDDDVDDIIDDDDDSATNPILTRKQKPLSSLSTPTPPPIKKPAKKKTTNSVWTYKSTSRKGKKKTKPSPSPLPPEDTVLITPVPRFPSDHRSSDDSPSLPISLSRLHKAERVDLSDDRLSASSSKGYRMVRATRGVLAGHWYFEIKVLRLGPTGHARLGWATEKGDLQAPVGYDGSSYGYRDVDGSRVHRAQRERYGAEGYGEGDVIGFYLGMPDGERYAPRPPHLVWYKGQRYMYNTDGKDESPKVVPGSEISFFKNGVCQGTAFKDIFGGRYYPAASMYTMPNEPNCEVRFNFGPDFDFFPENFGGRQTPRPMSDVPYHGYDDKVEGPVENGLSEKVN</sequence>
<dbReference type="SMART" id="SM00449">
    <property type="entry name" value="SPRY"/>
    <property type="match status" value="1"/>
</dbReference>
<organism evidence="5 6">
    <name type="scientific">Iris pallida</name>
    <name type="common">Sweet iris</name>
    <dbReference type="NCBI Taxonomy" id="29817"/>
    <lineage>
        <taxon>Eukaryota</taxon>
        <taxon>Viridiplantae</taxon>
        <taxon>Streptophyta</taxon>
        <taxon>Embryophyta</taxon>
        <taxon>Tracheophyta</taxon>
        <taxon>Spermatophyta</taxon>
        <taxon>Magnoliopsida</taxon>
        <taxon>Liliopsida</taxon>
        <taxon>Asparagales</taxon>
        <taxon>Iridaceae</taxon>
        <taxon>Iridoideae</taxon>
        <taxon>Irideae</taxon>
        <taxon>Iris</taxon>
    </lineage>
</organism>
<reference evidence="5" key="1">
    <citation type="journal article" date="2023" name="GigaByte">
        <title>Genome assembly of the bearded iris, Iris pallida Lam.</title>
        <authorList>
            <person name="Bruccoleri R.E."/>
            <person name="Oakeley E.J."/>
            <person name="Faust A.M.E."/>
            <person name="Altorfer M."/>
            <person name="Dessus-Babus S."/>
            <person name="Burckhardt D."/>
            <person name="Oertli M."/>
            <person name="Naumann U."/>
            <person name="Petersen F."/>
            <person name="Wong J."/>
        </authorList>
    </citation>
    <scope>NUCLEOTIDE SEQUENCE</scope>
    <source>
        <strain evidence="5">GSM-AAB239-AS_SAM_17_03QT</strain>
    </source>
</reference>
<feature type="region of interest" description="Disordered" evidence="3">
    <location>
        <begin position="1"/>
        <end position="156"/>
    </location>
</feature>
<dbReference type="CDD" id="cd12872">
    <property type="entry name" value="SPRY_Ash2"/>
    <property type="match status" value="1"/>
</dbReference>
<evidence type="ECO:0000256" key="1">
    <source>
        <dbReference type="ARBA" id="ARBA00004123"/>
    </source>
</evidence>